<proteinExistence type="predicted"/>
<reference evidence="4" key="1">
    <citation type="submission" date="2016-09" db="EMBL/GenBank/DDBJ databases">
        <authorList>
            <person name="Jeantristanb JTB J.-T."/>
            <person name="Ricardo R."/>
        </authorList>
    </citation>
    <scope>NUCLEOTIDE SEQUENCE [LARGE SCALE GENOMIC DNA]</scope>
</reference>
<dbReference type="InterPro" id="IPR011990">
    <property type="entry name" value="TPR-like_helical_dom_sf"/>
</dbReference>
<dbReference type="Pfam" id="PF10300">
    <property type="entry name" value="Iml2-TPR_39"/>
    <property type="match status" value="1"/>
</dbReference>
<dbReference type="EMBL" id="FMSP01000008">
    <property type="protein sequence ID" value="SCV72008.1"/>
    <property type="molecule type" value="Genomic_DNA"/>
</dbReference>
<feature type="transmembrane region" description="Helical" evidence="2">
    <location>
        <begin position="407"/>
        <end position="429"/>
    </location>
</feature>
<keyword evidence="2" id="KW-0472">Membrane</keyword>
<feature type="compositionally biased region" description="Low complexity" evidence="1">
    <location>
        <begin position="293"/>
        <end position="311"/>
    </location>
</feature>
<evidence type="ECO:0000313" key="3">
    <source>
        <dbReference type="EMBL" id="SCV72008.1"/>
    </source>
</evidence>
<feature type="transmembrane region" description="Helical" evidence="2">
    <location>
        <begin position="466"/>
        <end position="486"/>
    </location>
</feature>
<feature type="region of interest" description="Disordered" evidence="1">
    <location>
        <begin position="1"/>
        <end position="20"/>
    </location>
</feature>
<dbReference type="GO" id="GO:0005829">
    <property type="term" value="C:cytosol"/>
    <property type="evidence" value="ECO:0007669"/>
    <property type="project" value="TreeGrafter"/>
</dbReference>
<feature type="compositionally biased region" description="Low complexity" evidence="1">
    <location>
        <begin position="28"/>
        <end position="54"/>
    </location>
</feature>
<name>A0A238FLF3_9BASI</name>
<dbReference type="GO" id="GO:0005634">
    <property type="term" value="C:nucleus"/>
    <property type="evidence" value="ECO:0007669"/>
    <property type="project" value="TreeGrafter"/>
</dbReference>
<dbReference type="Gene3D" id="1.25.40.10">
    <property type="entry name" value="Tetratricopeptide repeat domain"/>
    <property type="match status" value="1"/>
</dbReference>
<evidence type="ECO:0000256" key="1">
    <source>
        <dbReference type="SAM" id="MobiDB-lite"/>
    </source>
</evidence>
<dbReference type="GO" id="GO:0005741">
    <property type="term" value="C:mitochondrial outer membrane"/>
    <property type="evidence" value="ECO:0007669"/>
    <property type="project" value="TreeGrafter"/>
</dbReference>
<dbReference type="InterPro" id="IPR019412">
    <property type="entry name" value="IML2/TPR_39"/>
</dbReference>
<feature type="compositionally biased region" description="Polar residues" evidence="1">
    <location>
        <begin position="275"/>
        <end position="292"/>
    </location>
</feature>
<protein>
    <submittedName>
        <fullName evidence="3">BQ2448_4702 protein</fullName>
    </submittedName>
</protein>
<organism evidence="3 4">
    <name type="scientific">Microbotryum intermedium</name>
    <dbReference type="NCBI Taxonomy" id="269621"/>
    <lineage>
        <taxon>Eukaryota</taxon>
        <taxon>Fungi</taxon>
        <taxon>Dikarya</taxon>
        <taxon>Basidiomycota</taxon>
        <taxon>Pucciniomycotina</taxon>
        <taxon>Microbotryomycetes</taxon>
        <taxon>Microbotryales</taxon>
        <taxon>Microbotryaceae</taxon>
        <taxon>Microbotryum</taxon>
    </lineage>
</organism>
<dbReference type="Proteomes" id="UP000198372">
    <property type="component" value="Unassembled WGS sequence"/>
</dbReference>
<dbReference type="OrthoDB" id="2154985at2759"/>
<sequence length="867" mass="93936">MSDVSNRPQATGVEASTPVVAVTPLSASTATTATGGDGPSSSASTLSTTVAPAAAPAPPAPLNPTELFLDATRGFDSLLNNQLDEGNRIFERYPDSAAHNVGQGIAVFLQAALGQEDQALYGALNALMKAETLSNKEVNAKKSVGAGVYAPGLEYKVRRKGDPVDAHTSGAERSVPRRGHVADHLRSIVARMGMSARLIFAFTTLQALVSDAVMSQALCHVLTESYVEFMKAIYKLNRAYKGFKSLYTVVFPDGVSESDSLESIFTKLNSNYLAKTEGPQTPSTSGRLTPNGASTPTSAATPTSSTPSSPSLSFFGSWGRKRLDPNTAANALAPSNLLRHSSSAVTLPSQISKLGITDEKPNITIATSTPGSKLASRSASFENLKGQRIEQGVDGSHPAPLWKDDPITSLVIGGAAFGYGLFGLIFSLLPPKLRKLISWFGFGNSNRSAALKLLTVAASTGNDTHAAFASLTLLTFYCVVLLMSGWQSDEEYLLNQCEILLERVIERFPEGTLWILQRAKITRMRHDVHTAIQVLETSLSQGSSFREADSLLQFELGWCYLSNGQFVQTAASFERMCELNSWSHSTYVAIAAGALVDNRRLSGASKEKDHRIEAMFKRLEELLVGGKSKRMMGEPPTTETFLNRKLNSYKAKHARWIEEGRLPKTSSYWEAVRMTSAMELGFVWATIGGRSPPAAIKAQIDYLASLTPSPAFGPHAQHPASPSPLRRCSTSDDLDTLDEIATRSLLLGALYRSLNDGPSLHIAREFLQSITKHKEGIKEEKWVPSFALFELAVVECKECELETRRLEKEGADKKVIVGMWKEGLGKAEKLIENLFASGEYDLKSESGGSRTMQLRDEIAAKKKKLAI</sequence>
<accession>A0A238FLF3</accession>
<dbReference type="PANTHER" id="PTHR31859:SF1">
    <property type="entry name" value="TETRATRICOPEPTIDE REPEAT PROTEIN 39C"/>
    <property type="match status" value="1"/>
</dbReference>
<keyword evidence="2" id="KW-1133">Transmembrane helix</keyword>
<keyword evidence="2" id="KW-0812">Transmembrane</keyword>
<evidence type="ECO:0000313" key="4">
    <source>
        <dbReference type="Proteomes" id="UP000198372"/>
    </source>
</evidence>
<evidence type="ECO:0000256" key="2">
    <source>
        <dbReference type="SAM" id="Phobius"/>
    </source>
</evidence>
<feature type="region of interest" description="Disordered" evidence="1">
    <location>
        <begin position="275"/>
        <end position="312"/>
    </location>
</feature>
<dbReference type="PANTHER" id="PTHR31859">
    <property type="entry name" value="TETRATRICOPEPTIDE REPEAT PROTEIN 39 FAMILY MEMBER"/>
    <property type="match status" value="1"/>
</dbReference>
<gene>
    <name evidence="3" type="ORF">BQ2448_4702</name>
</gene>
<feature type="region of interest" description="Disordered" evidence="1">
    <location>
        <begin position="28"/>
        <end position="64"/>
    </location>
</feature>
<dbReference type="AlphaFoldDB" id="A0A238FLF3"/>
<keyword evidence="4" id="KW-1185">Reference proteome</keyword>